<name>A0ABU9BQN1_9BURK</name>
<accession>A0ABU9BQN1</accession>
<organism evidence="2 3">
    <name type="scientific">Ideonella lacteola</name>
    <dbReference type="NCBI Taxonomy" id="2984193"/>
    <lineage>
        <taxon>Bacteria</taxon>
        <taxon>Pseudomonadati</taxon>
        <taxon>Pseudomonadota</taxon>
        <taxon>Betaproteobacteria</taxon>
        <taxon>Burkholderiales</taxon>
        <taxon>Sphaerotilaceae</taxon>
        <taxon>Ideonella</taxon>
    </lineage>
</organism>
<feature type="signal peptide" evidence="1">
    <location>
        <begin position="1"/>
        <end position="22"/>
    </location>
</feature>
<sequence length="167" mass="17407">MSHIAKLSLAVVAAAFAFSAVAGSEPPGVKSSKKVSAEAITTAHKLQKTYFDTDSTSVAINAGFNVVGTALTVNCANTAGCTIAADMNAQLAAAATENAAAICLMIDAVYVNCPFNGIVRAGSGFQVMNYQTFAGVTAGNHTVEMHVYSTQATTLHRWNKEIKLYKP</sequence>
<gene>
    <name evidence="2" type="ORF">AACH06_15645</name>
</gene>
<comment type="caution">
    <text evidence="2">The sequence shown here is derived from an EMBL/GenBank/DDBJ whole genome shotgun (WGS) entry which is preliminary data.</text>
</comment>
<dbReference type="RefSeq" id="WP_341426673.1">
    <property type="nucleotide sequence ID" value="NZ_JBBUTG010000009.1"/>
</dbReference>
<reference evidence="2 3" key="1">
    <citation type="submission" date="2024-04" db="EMBL/GenBank/DDBJ databases">
        <title>Novel species of the genus Ideonella isolated from streams.</title>
        <authorList>
            <person name="Lu H."/>
        </authorList>
    </citation>
    <scope>NUCLEOTIDE SEQUENCE [LARGE SCALE GENOMIC DNA]</scope>
    <source>
        <strain evidence="2 3">DXS29W</strain>
    </source>
</reference>
<keyword evidence="1" id="KW-0732">Signal</keyword>
<evidence type="ECO:0000313" key="2">
    <source>
        <dbReference type="EMBL" id="MEK8032262.1"/>
    </source>
</evidence>
<dbReference type="EMBL" id="JBBUTG010000009">
    <property type="protein sequence ID" value="MEK8032262.1"/>
    <property type="molecule type" value="Genomic_DNA"/>
</dbReference>
<proteinExistence type="predicted"/>
<feature type="chain" id="PRO_5045413221" evidence="1">
    <location>
        <begin position="23"/>
        <end position="167"/>
    </location>
</feature>
<protein>
    <submittedName>
        <fullName evidence="2">Uncharacterized protein</fullName>
    </submittedName>
</protein>
<dbReference type="Proteomes" id="UP001371218">
    <property type="component" value="Unassembled WGS sequence"/>
</dbReference>
<evidence type="ECO:0000256" key="1">
    <source>
        <dbReference type="SAM" id="SignalP"/>
    </source>
</evidence>
<keyword evidence="3" id="KW-1185">Reference proteome</keyword>
<evidence type="ECO:0000313" key="3">
    <source>
        <dbReference type="Proteomes" id="UP001371218"/>
    </source>
</evidence>